<sequence>MMSSPADTAPSSSSAAAPAQHPQPPAQQDGQKERR</sequence>
<comment type="caution">
    <text evidence="2">The sequence shown here is derived from an EMBL/GenBank/DDBJ whole genome shotgun (WGS) entry which is preliminary data.</text>
</comment>
<protein>
    <submittedName>
        <fullName evidence="2">Uncharacterized protein</fullName>
    </submittedName>
</protein>
<reference evidence="2" key="1">
    <citation type="journal article" date="2017" name="Gigascience">
        <title>The first near-complete assembly of the hexaploid bread wheat genome, Triticum aestivum.</title>
        <authorList>
            <person name="Zimin A.V."/>
            <person name="Puiu D."/>
            <person name="Hall R."/>
            <person name="Kingan S."/>
            <person name="Clavijo B.J."/>
            <person name="Salzberg S.L."/>
        </authorList>
    </citation>
    <scope>NUCLEOTIDE SEQUENCE</scope>
    <source>
        <tissue evidence="2">Leaf</tissue>
    </source>
</reference>
<accession>A0A9R1FKC8</accession>
<feature type="non-terminal residue" evidence="2">
    <location>
        <position position="35"/>
    </location>
</feature>
<feature type="compositionally biased region" description="Low complexity" evidence="1">
    <location>
        <begin position="1"/>
        <end position="20"/>
    </location>
</feature>
<gene>
    <name evidence="2" type="ORF">CFC21_041671</name>
</gene>
<reference evidence="2" key="2">
    <citation type="submission" date="2020-03" db="EMBL/GenBank/DDBJ databases">
        <title>The second near-complete assembly of the hexaploid bread wheat (Triticum aestivum) genome.</title>
        <authorList>
            <person name="Zimin A.V."/>
            <person name="Puiu D."/>
            <person name="Shumante A."/>
            <person name="Alonge M."/>
            <person name="Salzberg S.L."/>
        </authorList>
    </citation>
    <scope>NUCLEOTIDE SEQUENCE</scope>
    <source>
        <tissue evidence="2">Leaf</tissue>
    </source>
</reference>
<evidence type="ECO:0000313" key="2">
    <source>
        <dbReference type="EMBL" id="KAF7030053.1"/>
    </source>
</evidence>
<feature type="region of interest" description="Disordered" evidence="1">
    <location>
        <begin position="1"/>
        <end position="35"/>
    </location>
</feature>
<dbReference type="Proteomes" id="UP000815260">
    <property type="component" value="Chromosome 3B"/>
</dbReference>
<dbReference type="EMBL" id="CM022218">
    <property type="protein sequence ID" value="KAF7030053.1"/>
    <property type="molecule type" value="Genomic_DNA"/>
</dbReference>
<proteinExistence type="predicted"/>
<organism evidence="2">
    <name type="scientific">Triticum aestivum</name>
    <name type="common">Wheat</name>
    <dbReference type="NCBI Taxonomy" id="4565"/>
    <lineage>
        <taxon>Eukaryota</taxon>
        <taxon>Viridiplantae</taxon>
        <taxon>Streptophyta</taxon>
        <taxon>Embryophyta</taxon>
        <taxon>Tracheophyta</taxon>
        <taxon>Spermatophyta</taxon>
        <taxon>Magnoliopsida</taxon>
        <taxon>Liliopsida</taxon>
        <taxon>Poales</taxon>
        <taxon>Poaceae</taxon>
        <taxon>BOP clade</taxon>
        <taxon>Pooideae</taxon>
        <taxon>Triticodae</taxon>
        <taxon>Triticeae</taxon>
        <taxon>Triticinae</taxon>
        <taxon>Triticum</taxon>
    </lineage>
</organism>
<name>A0A9R1FKC8_WHEAT</name>
<evidence type="ECO:0000256" key="1">
    <source>
        <dbReference type="SAM" id="MobiDB-lite"/>
    </source>
</evidence>
<dbReference type="AlphaFoldDB" id="A0A9R1FKC8"/>